<reference evidence="1 2" key="1">
    <citation type="submission" date="2015-09" db="EMBL/GenBank/DDBJ databases">
        <title>Draft genome of the parasitic nematode Teladorsagia circumcincta isolate WARC Sus (inbred).</title>
        <authorList>
            <person name="Mitreva M."/>
        </authorList>
    </citation>
    <scope>NUCLEOTIDE SEQUENCE [LARGE SCALE GENOMIC DNA]</scope>
    <source>
        <strain evidence="1 2">S</strain>
    </source>
</reference>
<accession>A0A2G9T4N6</accession>
<evidence type="ECO:0008006" key="3">
    <source>
        <dbReference type="Google" id="ProtNLM"/>
    </source>
</evidence>
<dbReference type="PANTHER" id="PTHR23020">
    <property type="entry name" value="UNCHARACTERIZED NUCLEAR HORMONE RECEPTOR-RELATED"/>
    <property type="match status" value="1"/>
</dbReference>
<keyword evidence="2" id="KW-1185">Reference proteome</keyword>
<organism evidence="1 2">
    <name type="scientific">Teladorsagia circumcincta</name>
    <name type="common">Brown stomach worm</name>
    <name type="synonym">Ostertagia circumcincta</name>
    <dbReference type="NCBI Taxonomy" id="45464"/>
    <lineage>
        <taxon>Eukaryota</taxon>
        <taxon>Metazoa</taxon>
        <taxon>Ecdysozoa</taxon>
        <taxon>Nematoda</taxon>
        <taxon>Chromadorea</taxon>
        <taxon>Rhabditida</taxon>
        <taxon>Rhabditina</taxon>
        <taxon>Rhabditomorpha</taxon>
        <taxon>Strongyloidea</taxon>
        <taxon>Trichostrongylidae</taxon>
        <taxon>Teladorsagia</taxon>
    </lineage>
</organism>
<dbReference type="SUPFAM" id="SSF56112">
    <property type="entry name" value="Protein kinase-like (PK-like)"/>
    <property type="match status" value="1"/>
</dbReference>
<dbReference type="InterPro" id="IPR012877">
    <property type="entry name" value="Dhs-27"/>
</dbReference>
<dbReference type="EMBL" id="KZ423692">
    <property type="protein sequence ID" value="PIO52911.1"/>
    <property type="molecule type" value="Genomic_DNA"/>
</dbReference>
<dbReference type="InterPro" id="IPR052961">
    <property type="entry name" value="Oxido-Kinase-like_Enzymes"/>
</dbReference>
<proteinExistence type="predicted"/>
<dbReference type="Proteomes" id="UP000230423">
    <property type="component" value="Unassembled WGS sequence"/>
</dbReference>
<dbReference type="OrthoDB" id="5777157at2759"/>
<name>A0A2G9T4N6_TELCI</name>
<dbReference type="InterPro" id="IPR011009">
    <property type="entry name" value="Kinase-like_dom_sf"/>
</dbReference>
<dbReference type="PANTHER" id="PTHR23020:SF8">
    <property type="entry name" value="CHK KINASE-LIKE DOMAIN-CONTAINING PROTEIN"/>
    <property type="match status" value="1"/>
</dbReference>
<sequence>MAAVVDYQTAHFGCAATDLVRVFCACLSGKDRQSHWEELLEEFYGYLKEEVGDRKMPYTLEQLKEAYRQYFPIGAFMIAPMVGPFFEMVCKSPDEEIKKKGFDTVMEKTDCLFDDIFFFHDRNMKLRQGKEVVQKC</sequence>
<protein>
    <recommendedName>
        <fullName evidence="3">CHK kinase-like domain-containing protein</fullName>
    </recommendedName>
</protein>
<evidence type="ECO:0000313" key="1">
    <source>
        <dbReference type="EMBL" id="PIO52911.1"/>
    </source>
</evidence>
<dbReference type="Pfam" id="PF07914">
    <property type="entry name" value="DUF1679"/>
    <property type="match status" value="1"/>
</dbReference>
<evidence type="ECO:0000313" key="2">
    <source>
        <dbReference type="Proteomes" id="UP000230423"/>
    </source>
</evidence>
<gene>
    <name evidence="1" type="ORF">TELCIR_25775</name>
</gene>
<dbReference type="AlphaFoldDB" id="A0A2G9T4N6"/>